<accession>A0A0A9BDQ6</accession>
<sequence length="107" mass="11699">MAAATWYLVVWESTNGARLVHPLTRVSSTRRRDNGVRRYTPSPVAGASRARIPVAARNLIRRGRYGLLCSGTGTTSRRSGIEAAPPRRWMALGIPRSTAHCSAADLR</sequence>
<protein>
    <submittedName>
        <fullName evidence="1">Uncharacterized protein</fullName>
    </submittedName>
</protein>
<evidence type="ECO:0000313" key="1">
    <source>
        <dbReference type="EMBL" id="JAD59375.1"/>
    </source>
</evidence>
<reference evidence="1" key="2">
    <citation type="journal article" date="2015" name="Data Brief">
        <title>Shoot transcriptome of the giant reed, Arundo donax.</title>
        <authorList>
            <person name="Barrero R.A."/>
            <person name="Guerrero F.D."/>
            <person name="Moolhuijzen P."/>
            <person name="Goolsby J.A."/>
            <person name="Tidwell J."/>
            <person name="Bellgard S.E."/>
            <person name="Bellgard M.I."/>
        </authorList>
    </citation>
    <scope>NUCLEOTIDE SEQUENCE</scope>
    <source>
        <tissue evidence="1">Shoot tissue taken approximately 20 cm above the soil surface</tissue>
    </source>
</reference>
<name>A0A0A9BDQ6_ARUDO</name>
<reference evidence="1" key="1">
    <citation type="submission" date="2014-09" db="EMBL/GenBank/DDBJ databases">
        <authorList>
            <person name="Magalhaes I.L.F."/>
            <person name="Oliveira U."/>
            <person name="Santos F.R."/>
            <person name="Vidigal T.H.D.A."/>
            <person name="Brescovit A.D."/>
            <person name="Santos A.J."/>
        </authorList>
    </citation>
    <scope>NUCLEOTIDE SEQUENCE</scope>
    <source>
        <tissue evidence="1">Shoot tissue taken approximately 20 cm above the soil surface</tissue>
    </source>
</reference>
<dbReference type="EMBL" id="GBRH01238520">
    <property type="protein sequence ID" value="JAD59375.1"/>
    <property type="molecule type" value="Transcribed_RNA"/>
</dbReference>
<dbReference type="AlphaFoldDB" id="A0A0A9BDQ6"/>
<proteinExistence type="predicted"/>
<organism evidence="1">
    <name type="scientific">Arundo donax</name>
    <name type="common">Giant reed</name>
    <name type="synonym">Donax arundinaceus</name>
    <dbReference type="NCBI Taxonomy" id="35708"/>
    <lineage>
        <taxon>Eukaryota</taxon>
        <taxon>Viridiplantae</taxon>
        <taxon>Streptophyta</taxon>
        <taxon>Embryophyta</taxon>
        <taxon>Tracheophyta</taxon>
        <taxon>Spermatophyta</taxon>
        <taxon>Magnoliopsida</taxon>
        <taxon>Liliopsida</taxon>
        <taxon>Poales</taxon>
        <taxon>Poaceae</taxon>
        <taxon>PACMAD clade</taxon>
        <taxon>Arundinoideae</taxon>
        <taxon>Arundineae</taxon>
        <taxon>Arundo</taxon>
    </lineage>
</organism>